<feature type="transmembrane region" description="Helical" evidence="11">
    <location>
        <begin position="87"/>
        <end position="107"/>
    </location>
</feature>
<dbReference type="HAMAP" id="MF_01393">
    <property type="entry name" value="ATP_synth_a_bact"/>
    <property type="match status" value="1"/>
</dbReference>
<proteinExistence type="inferred from homology"/>
<evidence type="ECO:0000256" key="12">
    <source>
        <dbReference type="RuleBase" id="RU000483"/>
    </source>
</evidence>
<keyword evidence="14" id="KW-1185">Reference proteome</keyword>
<sequence length="230" mass="25467">MLIRIVITVLLIVWLLIATRRMRIVPSRGQVANEFILGFIRNNIVIETLGEKDGKRFMAPLMAMFLLILGLNLTGTVPFFNIAGTSVIGTALVLAIVSYVMFIYAGIKKFGIKYFKNALFPAGVPWPLYVIVTPIEFISTFVLRPVTLVLRLLMNMVAGHLLLVLCFSATHFFLLTVLFTDGNLLGLLGIGTFAFGAAFTVFEILVAVLQAYVFTFLAAVYIQLSLAEEH</sequence>
<keyword evidence="11" id="KW-1003">Cell membrane</keyword>
<comment type="subcellular location">
    <subcellularLocation>
        <location evidence="11 12">Cell membrane</location>
        <topology evidence="11 12">Multi-pass membrane protein</topology>
    </subcellularLocation>
    <subcellularLocation>
        <location evidence="1">Membrane</location>
        <topology evidence="1">Multi-pass membrane protein</topology>
    </subcellularLocation>
</comment>
<evidence type="ECO:0000256" key="9">
    <source>
        <dbReference type="ARBA" id="ARBA00023136"/>
    </source>
</evidence>
<comment type="caution">
    <text evidence="13">The sequence shown here is derived from an EMBL/GenBank/DDBJ whole genome shotgun (WGS) entry which is preliminary data.</text>
</comment>
<evidence type="ECO:0000256" key="11">
    <source>
        <dbReference type="HAMAP-Rule" id="MF_01393"/>
    </source>
</evidence>
<feature type="transmembrane region" description="Helical" evidence="11">
    <location>
        <begin position="57"/>
        <end position="80"/>
    </location>
</feature>
<dbReference type="EMBL" id="BSVA01000001">
    <property type="protein sequence ID" value="GMA92161.1"/>
    <property type="molecule type" value="Genomic_DNA"/>
</dbReference>
<dbReference type="PANTHER" id="PTHR11410">
    <property type="entry name" value="ATP SYNTHASE SUBUNIT A"/>
    <property type="match status" value="1"/>
</dbReference>
<evidence type="ECO:0000256" key="4">
    <source>
        <dbReference type="ARBA" id="ARBA00022547"/>
    </source>
</evidence>
<dbReference type="CDD" id="cd00310">
    <property type="entry name" value="ATP-synt_Fo_a_6"/>
    <property type="match status" value="1"/>
</dbReference>
<protein>
    <recommendedName>
        <fullName evidence="11 12">ATP synthase subunit a</fullName>
    </recommendedName>
    <alternativeName>
        <fullName evidence="11">ATP synthase F0 sector subunit a</fullName>
    </alternativeName>
    <alternativeName>
        <fullName evidence="11">F-ATPase subunit 6</fullName>
    </alternativeName>
</protein>
<evidence type="ECO:0000313" key="14">
    <source>
        <dbReference type="Proteomes" id="UP001157069"/>
    </source>
</evidence>
<keyword evidence="6 11" id="KW-0375">Hydrogen ion transport</keyword>
<evidence type="ECO:0000256" key="8">
    <source>
        <dbReference type="ARBA" id="ARBA00023065"/>
    </source>
</evidence>
<keyword evidence="10 11" id="KW-0066">ATP synthesis</keyword>
<name>A0ABQ6JXD7_9MICO</name>
<reference evidence="14" key="1">
    <citation type="journal article" date="2019" name="Int. J. Syst. Evol. Microbiol.">
        <title>The Global Catalogue of Microorganisms (GCM) 10K type strain sequencing project: providing services to taxonomists for standard genome sequencing and annotation.</title>
        <authorList>
            <consortium name="The Broad Institute Genomics Platform"/>
            <consortium name="The Broad Institute Genome Sequencing Center for Infectious Disease"/>
            <person name="Wu L."/>
            <person name="Ma J."/>
        </authorList>
    </citation>
    <scope>NUCLEOTIDE SEQUENCE [LARGE SCALE GENOMIC DNA]</scope>
    <source>
        <strain evidence="14">NBRC 108755</strain>
    </source>
</reference>
<gene>
    <name evidence="11 13" type="primary">atpB</name>
    <name evidence="13" type="ORF">GCM10025869_26900</name>
</gene>
<keyword evidence="4 11" id="KW-0138">CF(0)</keyword>
<evidence type="ECO:0000256" key="2">
    <source>
        <dbReference type="ARBA" id="ARBA00006810"/>
    </source>
</evidence>
<keyword evidence="7 11" id="KW-1133">Transmembrane helix</keyword>
<evidence type="ECO:0000256" key="3">
    <source>
        <dbReference type="ARBA" id="ARBA00022448"/>
    </source>
</evidence>
<dbReference type="PANTHER" id="PTHR11410:SF0">
    <property type="entry name" value="ATP SYNTHASE SUBUNIT A"/>
    <property type="match status" value="1"/>
</dbReference>
<dbReference type="PRINTS" id="PR00123">
    <property type="entry name" value="ATPASEA"/>
</dbReference>
<dbReference type="Pfam" id="PF00119">
    <property type="entry name" value="ATP-synt_A"/>
    <property type="match status" value="1"/>
</dbReference>
<dbReference type="InterPro" id="IPR035908">
    <property type="entry name" value="F0_ATP_A_sf"/>
</dbReference>
<feature type="transmembrane region" description="Helical" evidence="11">
    <location>
        <begin position="157"/>
        <end position="178"/>
    </location>
</feature>
<dbReference type="RefSeq" id="WP_284300800.1">
    <property type="nucleotide sequence ID" value="NZ_BSVA01000001.1"/>
</dbReference>
<dbReference type="SUPFAM" id="SSF81336">
    <property type="entry name" value="F1F0 ATP synthase subunit A"/>
    <property type="match status" value="1"/>
</dbReference>
<dbReference type="InterPro" id="IPR000568">
    <property type="entry name" value="ATP_synth_F0_asu"/>
</dbReference>
<dbReference type="Gene3D" id="1.20.120.220">
    <property type="entry name" value="ATP synthase, F0 complex, subunit A"/>
    <property type="match status" value="1"/>
</dbReference>
<feature type="transmembrane region" description="Helical" evidence="11">
    <location>
        <begin position="127"/>
        <end position="150"/>
    </location>
</feature>
<evidence type="ECO:0000256" key="7">
    <source>
        <dbReference type="ARBA" id="ARBA00022989"/>
    </source>
</evidence>
<feature type="transmembrane region" description="Helical" evidence="11">
    <location>
        <begin position="209"/>
        <end position="227"/>
    </location>
</feature>
<organism evidence="13 14">
    <name type="scientific">Homoserinibacter gongjuensis</name>
    <dbReference type="NCBI Taxonomy" id="1162968"/>
    <lineage>
        <taxon>Bacteria</taxon>
        <taxon>Bacillati</taxon>
        <taxon>Actinomycetota</taxon>
        <taxon>Actinomycetes</taxon>
        <taxon>Micrococcales</taxon>
        <taxon>Microbacteriaceae</taxon>
        <taxon>Homoserinibacter</taxon>
    </lineage>
</organism>
<keyword evidence="8 11" id="KW-0406">Ion transport</keyword>
<evidence type="ECO:0000256" key="6">
    <source>
        <dbReference type="ARBA" id="ARBA00022781"/>
    </source>
</evidence>
<evidence type="ECO:0000256" key="1">
    <source>
        <dbReference type="ARBA" id="ARBA00004141"/>
    </source>
</evidence>
<dbReference type="Proteomes" id="UP001157069">
    <property type="component" value="Unassembled WGS sequence"/>
</dbReference>
<keyword evidence="3 11" id="KW-0813">Transport</keyword>
<dbReference type="NCBIfam" id="TIGR01131">
    <property type="entry name" value="ATP_synt_6_or_A"/>
    <property type="match status" value="1"/>
</dbReference>
<dbReference type="InterPro" id="IPR045083">
    <property type="entry name" value="ATP_synth_F0_asu_bact/mt"/>
</dbReference>
<evidence type="ECO:0000256" key="10">
    <source>
        <dbReference type="ARBA" id="ARBA00023310"/>
    </source>
</evidence>
<feature type="transmembrane region" description="Helical" evidence="11">
    <location>
        <begin position="184"/>
        <end position="202"/>
    </location>
</feature>
<evidence type="ECO:0000256" key="5">
    <source>
        <dbReference type="ARBA" id="ARBA00022692"/>
    </source>
</evidence>
<evidence type="ECO:0000313" key="13">
    <source>
        <dbReference type="EMBL" id="GMA92161.1"/>
    </source>
</evidence>
<keyword evidence="5 11" id="KW-0812">Transmembrane</keyword>
<comment type="function">
    <text evidence="11 12">Key component of the proton channel; it plays a direct role in the translocation of protons across the membrane.</text>
</comment>
<comment type="similarity">
    <text evidence="2 11 12">Belongs to the ATPase A chain family.</text>
</comment>
<keyword evidence="9 11" id="KW-0472">Membrane</keyword>
<accession>A0ABQ6JXD7</accession>